<evidence type="ECO:0000313" key="3">
    <source>
        <dbReference type="Proteomes" id="UP000002402"/>
    </source>
</evidence>
<sequence length="131" mass="14283">MLTRPNGTRGSRSRREHAPASRSVPESTGTDGGRVAWRDLRPCRPRRRGACGRESPSCGTRPGQEPWPREHPSAASSAARTPRWSRARAASANLSLSTPPPEAVAYFSDRGLTLERQLRMLHLSSLSSVGL</sequence>
<evidence type="ECO:0000313" key="2">
    <source>
        <dbReference type="EMBL" id="ABF90648.1"/>
    </source>
</evidence>
<reference evidence="2 3" key="1">
    <citation type="journal article" date="2006" name="Proc. Natl. Acad. Sci. U.S.A.">
        <title>Evolution of sensory complexity recorded in a myxobacterial genome.</title>
        <authorList>
            <person name="Goldman B.S."/>
            <person name="Nierman W.C."/>
            <person name="Kaiser D."/>
            <person name="Slater S.C."/>
            <person name="Durkin A.S."/>
            <person name="Eisen J.A."/>
            <person name="Ronning C.M."/>
            <person name="Barbazuk W.B."/>
            <person name="Blanchard M."/>
            <person name="Field C."/>
            <person name="Halling C."/>
            <person name="Hinkle G."/>
            <person name="Iartchuk O."/>
            <person name="Kim H.S."/>
            <person name="Mackenzie C."/>
            <person name="Madupu R."/>
            <person name="Miller N."/>
            <person name="Shvartsbeyn A."/>
            <person name="Sullivan S.A."/>
            <person name="Vaudin M."/>
            <person name="Wiegand R."/>
            <person name="Kaplan H.B."/>
        </authorList>
    </citation>
    <scope>NUCLEOTIDE SEQUENCE [LARGE SCALE GENOMIC DNA]</scope>
    <source>
        <strain evidence="3">DK1622</strain>
    </source>
</reference>
<name>Q1D1N8_MYXXD</name>
<dbReference type="Proteomes" id="UP000002402">
    <property type="component" value="Chromosome"/>
</dbReference>
<dbReference type="KEGG" id="mxa:MXAN_5283"/>
<feature type="compositionally biased region" description="Polar residues" evidence="1">
    <location>
        <begin position="1"/>
        <end position="10"/>
    </location>
</feature>
<dbReference type="EnsemblBacteria" id="ABF90648">
    <property type="protein sequence ID" value="ABF90648"/>
    <property type="gene ID" value="MXAN_5283"/>
</dbReference>
<accession>Q1D1N8</accession>
<gene>
    <name evidence="2" type="ordered locus">MXAN_5283</name>
</gene>
<dbReference type="AlphaFoldDB" id="Q1D1N8"/>
<keyword evidence="3" id="KW-1185">Reference proteome</keyword>
<feature type="compositionally biased region" description="Low complexity" evidence="1">
    <location>
        <begin position="73"/>
        <end position="97"/>
    </location>
</feature>
<organism evidence="2 3">
    <name type="scientific">Myxococcus xanthus (strain DK1622)</name>
    <dbReference type="NCBI Taxonomy" id="246197"/>
    <lineage>
        <taxon>Bacteria</taxon>
        <taxon>Pseudomonadati</taxon>
        <taxon>Myxococcota</taxon>
        <taxon>Myxococcia</taxon>
        <taxon>Myxococcales</taxon>
        <taxon>Cystobacterineae</taxon>
        <taxon>Myxococcaceae</taxon>
        <taxon>Myxococcus</taxon>
    </lineage>
</organism>
<protein>
    <submittedName>
        <fullName evidence="2">Uncharacterized protein</fullName>
    </submittedName>
</protein>
<proteinExistence type="predicted"/>
<dbReference type="HOGENOM" id="CLU_1925329_0_0_7"/>
<evidence type="ECO:0000256" key="1">
    <source>
        <dbReference type="SAM" id="MobiDB-lite"/>
    </source>
</evidence>
<feature type="region of interest" description="Disordered" evidence="1">
    <location>
        <begin position="1"/>
        <end position="102"/>
    </location>
</feature>
<dbReference type="EMBL" id="CP000113">
    <property type="protein sequence ID" value="ABF90648.1"/>
    <property type="molecule type" value="Genomic_DNA"/>
</dbReference>